<accession>A0A3S5HM41</accession>
<keyword evidence="2" id="KW-0282">Flagellum</keyword>
<dbReference type="RefSeq" id="WP_126129272.1">
    <property type="nucleotide sequence ID" value="NZ_CP034464.1"/>
</dbReference>
<name>A0A3S5HM41_9BURK</name>
<dbReference type="Proteomes" id="UP000275663">
    <property type="component" value="Chromosome"/>
</dbReference>
<dbReference type="Pfam" id="PF03646">
    <property type="entry name" value="FlaG"/>
    <property type="match status" value="1"/>
</dbReference>
<dbReference type="EMBL" id="CP034464">
    <property type="protein sequence ID" value="AZP13903.1"/>
    <property type="molecule type" value="Genomic_DNA"/>
</dbReference>
<dbReference type="InterPro" id="IPR005186">
    <property type="entry name" value="FlaG"/>
</dbReference>
<organism evidence="2 3">
    <name type="scientific">Undibacterium parvum</name>
    <dbReference type="NCBI Taxonomy" id="401471"/>
    <lineage>
        <taxon>Bacteria</taxon>
        <taxon>Pseudomonadati</taxon>
        <taxon>Pseudomonadota</taxon>
        <taxon>Betaproteobacteria</taxon>
        <taxon>Burkholderiales</taxon>
        <taxon>Oxalobacteraceae</taxon>
        <taxon>Undibacterium</taxon>
    </lineage>
</organism>
<dbReference type="AlphaFoldDB" id="A0A3S5HM41"/>
<dbReference type="Gene3D" id="3.30.160.170">
    <property type="entry name" value="FlaG-like"/>
    <property type="match status" value="1"/>
</dbReference>
<reference evidence="2 3" key="1">
    <citation type="journal article" date="2011" name="Int. J. Syst. Evol. Microbiol.">
        <title>Description of Undibacterium oligocarboniphilum sp. nov., isolated from purified water, and Undibacterium pigrum strain CCUG 49012 as the type strain of Undibacterium parvum sp. nov., and emended descriptions of the genus Undibacterium and the species Undibacterium pigrum.</title>
        <authorList>
            <person name="Eder W."/>
            <person name="Wanner G."/>
            <person name="Ludwig W."/>
            <person name="Busse H.J."/>
            <person name="Ziemke-Kageler F."/>
            <person name="Lang E."/>
        </authorList>
    </citation>
    <scope>NUCLEOTIDE SEQUENCE [LARGE SCALE GENOMIC DNA]</scope>
    <source>
        <strain evidence="2 3">DSM 23061</strain>
    </source>
</reference>
<evidence type="ECO:0000313" key="3">
    <source>
        <dbReference type="Proteomes" id="UP000275663"/>
    </source>
</evidence>
<keyword evidence="3" id="KW-1185">Reference proteome</keyword>
<evidence type="ECO:0000256" key="1">
    <source>
        <dbReference type="SAM" id="MobiDB-lite"/>
    </source>
</evidence>
<proteinExistence type="predicted"/>
<gene>
    <name evidence="2" type="ORF">EJN92_19030</name>
</gene>
<dbReference type="PANTHER" id="PTHR37166:SF1">
    <property type="entry name" value="PROTEIN FLAG"/>
    <property type="match status" value="1"/>
</dbReference>
<evidence type="ECO:0000313" key="2">
    <source>
        <dbReference type="EMBL" id="AZP13903.1"/>
    </source>
</evidence>
<dbReference type="KEGG" id="upv:EJN92_19030"/>
<dbReference type="SUPFAM" id="SSF160214">
    <property type="entry name" value="FlaG-like"/>
    <property type="match status" value="1"/>
</dbReference>
<dbReference type="InterPro" id="IPR035924">
    <property type="entry name" value="FlaG-like_sf"/>
</dbReference>
<sequence length="123" mass="13091">MEIGAVGNLATPTPRAVDARQPGTTPAITNTKAAPVQTAEAVVRAAPTPTAEQVKQAVSDINKSMQSLSQGIEFSIDTDSKQNIVKVIDPQTKEVLRQMPTQEALEIAKALDQMIGKLIKEKA</sequence>
<dbReference type="OrthoDB" id="8565152at2"/>
<dbReference type="PANTHER" id="PTHR37166">
    <property type="entry name" value="PROTEIN FLAG"/>
    <property type="match status" value="1"/>
</dbReference>
<keyword evidence="2" id="KW-0966">Cell projection</keyword>
<keyword evidence="2" id="KW-0969">Cilium</keyword>
<feature type="region of interest" description="Disordered" evidence="1">
    <location>
        <begin position="1"/>
        <end position="29"/>
    </location>
</feature>
<protein>
    <submittedName>
        <fullName evidence="2">Flagellar protein FlaG</fullName>
    </submittedName>
</protein>